<proteinExistence type="predicted"/>
<accession>A0ABP7R868</accession>
<dbReference type="CDD" id="cd21140">
    <property type="entry name" value="Cas6_I-like"/>
    <property type="match status" value="1"/>
</dbReference>
<evidence type="ECO:0000313" key="2">
    <source>
        <dbReference type="EMBL" id="GAA3993959.1"/>
    </source>
</evidence>
<gene>
    <name evidence="2" type="primary">cas6</name>
    <name evidence="2" type="ORF">GCM10022408_00060</name>
</gene>
<dbReference type="InterPro" id="IPR049435">
    <property type="entry name" value="Cas_Cas6_C"/>
</dbReference>
<comment type="caution">
    <text evidence="2">The sequence shown here is derived from an EMBL/GenBank/DDBJ whole genome shotgun (WGS) entry which is preliminary data.</text>
</comment>
<name>A0ABP7R868_9BACT</name>
<reference evidence="3" key="1">
    <citation type="journal article" date="2019" name="Int. J. Syst. Evol. Microbiol.">
        <title>The Global Catalogue of Microorganisms (GCM) 10K type strain sequencing project: providing services to taxonomists for standard genome sequencing and annotation.</title>
        <authorList>
            <consortium name="The Broad Institute Genomics Platform"/>
            <consortium name="The Broad Institute Genome Sequencing Center for Infectious Disease"/>
            <person name="Wu L."/>
            <person name="Ma J."/>
        </authorList>
    </citation>
    <scope>NUCLEOTIDE SEQUENCE [LARGE SCALE GENOMIC DNA]</scope>
    <source>
        <strain evidence="3">JCM 17224</strain>
    </source>
</reference>
<organism evidence="2 3">
    <name type="scientific">Hymenobacter fastidiosus</name>
    <dbReference type="NCBI Taxonomy" id="486264"/>
    <lineage>
        <taxon>Bacteria</taxon>
        <taxon>Pseudomonadati</taxon>
        <taxon>Bacteroidota</taxon>
        <taxon>Cytophagia</taxon>
        <taxon>Cytophagales</taxon>
        <taxon>Hymenobacteraceae</taxon>
        <taxon>Hymenobacter</taxon>
    </lineage>
</organism>
<dbReference type="Proteomes" id="UP001500567">
    <property type="component" value="Unassembled WGS sequence"/>
</dbReference>
<dbReference type="EMBL" id="BAABDJ010000001">
    <property type="protein sequence ID" value="GAA3993959.1"/>
    <property type="molecule type" value="Genomic_DNA"/>
</dbReference>
<keyword evidence="3" id="KW-1185">Reference proteome</keyword>
<sequence length="224" mass="24862">MRLQLYLTADELLPFDHLSVLKGAFHRWLGHDDDLHDGLSLYSLSWLRGGQGSRGGLRFRDGAHWSISAHDPRIIHALVSGVVREAGLGQGLRVRDARLLSPPPFQDGEQWFRVLSPVFVKYLAPEAKLGAAADHFTYENLRTDELLTQTLRRKLCQAGLDDTGAAVRFDRDYVGAKTKLFRYKQVQCRASQCPVIVTGTAEQIRFAWCVGVGDSTGLGCGALE</sequence>
<feature type="domain" description="CRISPR associated protein Cas6 C-terminal" evidence="1">
    <location>
        <begin position="102"/>
        <end position="224"/>
    </location>
</feature>
<dbReference type="RefSeq" id="WP_345070126.1">
    <property type="nucleotide sequence ID" value="NZ_BAABDJ010000001.1"/>
</dbReference>
<dbReference type="Gene3D" id="3.30.70.1900">
    <property type="match status" value="1"/>
</dbReference>
<evidence type="ECO:0000259" key="1">
    <source>
        <dbReference type="Pfam" id="PF01881"/>
    </source>
</evidence>
<dbReference type="Pfam" id="PF01881">
    <property type="entry name" value="Cas_Cas6_C"/>
    <property type="match status" value="1"/>
</dbReference>
<evidence type="ECO:0000313" key="3">
    <source>
        <dbReference type="Proteomes" id="UP001500567"/>
    </source>
</evidence>
<protein>
    <submittedName>
        <fullName evidence="2">CRISPR-associated endoribonuclease Cas6</fullName>
    </submittedName>
</protein>